<feature type="region of interest" description="Disordered" evidence="1">
    <location>
        <begin position="1"/>
        <end position="154"/>
    </location>
</feature>
<proteinExistence type="predicted"/>
<dbReference type="EMBL" id="CADCTI010000017">
    <property type="protein sequence ID" value="CAA9212589.1"/>
    <property type="molecule type" value="Genomic_DNA"/>
</dbReference>
<evidence type="ECO:0000256" key="1">
    <source>
        <dbReference type="SAM" id="MobiDB-lite"/>
    </source>
</evidence>
<feature type="non-terminal residue" evidence="2">
    <location>
        <position position="1"/>
    </location>
</feature>
<reference evidence="2" key="1">
    <citation type="submission" date="2020-02" db="EMBL/GenBank/DDBJ databases">
        <authorList>
            <person name="Meier V. D."/>
        </authorList>
    </citation>
    <scope>NUCLEOTIDE SEQUENCE</scope>
    <source>
        <strain evidence="2">AVDCRST_MAG57</strain>
    </source>
</reference>
<feature type="compositionally biased region" description="Basic residues" evidence="1">
    <location>
        <begin position="39"/>
        <end position="60"/>
    </location>
</feature>
<sequence length="154" mass="16925">GRADVRRPRPARHRTARLRAALDHHRSGAVRDPADPHQRLRRHARGRPGRRRGGTWRRAQRVAGRADRRAAAGGAAAAQRHPARLGAGGGDRDHRRPGRRGRAGQHHPAGLRDPGPGRRARRGPAGRVLRAGRRAAVRRPRARPRPAGPAPRHL</sequence>
<feature type="compositionally biased region" description="Basic residues" evidence="1">
    <location>
        <begin position="8"/>
        <end position="17"/>
    </location>
</feature>
<feature type="compositionally biased region" description="Basic residues" evidence="1">
    <location>
        <begin position="118"/>
        <end position="144"/>
    </location>
</feature>
<feature type="non-terminal residue" evidence="2">
    <location>
        <position position="154"/>
    </location>
</feature>
<organism evidence="2">
    <name type="scientific">uncultured Blastococcus sp</name>
    <dbReference type="NCBI Taxonomy" id="217144"/>
    <lineage>
        <taxon>Bacteria</taxon>
        <taxon>Bacillati</taxon>
        <taxon>Actinomycetota</taxon>
        <taxon>Actinomycetes</taxon>
        <taxon>Geodermatophilales</taxon>
        <taxon>Geodermatophilaceae</taxon>
        <taxon>Blastococcus</taxon>
        <taxon>environmental samples</taxon>
    </lineage>
</organism>
<evidence type="ECO:0000313" key="2">
    <source>
        <dbReference type="EMBL" id="CAA9212589.1"/>
    </source>
</evidence>
<name>A0A6J4H3U5_9ACTN</name>
<protein>
    <submittedName>
        <fullName evidence="2">ABC transporter, permease protein (Cluster 13, osmolytes)</fullName>
    </submittedName>
</protein>
<gene>
    <name evidence="2" type="ORF">AVDCRST_MAG57-159</name>
</gene>
<accession>A0A6J4H3U5</accession>
<dbReference type="AlphaFoldDB" id="A0A6J4H3U5"/>
<feature type="compositionally biased region" description="Basic residues" evidence="1">
    <location>
        <begin position="95"/>
        <end position="105"/>
    </location>
</feature>
<feature type="compositionally biased region" description="Low complexity" evidence="1">
    <location>
        <begin position="71"/>
        <end position="80"/>
    </location>
</feature>